<feature type="non-terminal residue" evidence="3">
    <location>
        <position position="1"/>
    </location>
</feature>
<keyword evidence="2" id="KW-1185">Reference proteome</keyword>
<evidence type="ECO:0000313" key="2">
    <source>
        <dbReference type="Proteomes" id="UP000322000"/>
    </source>
</evidence>
<proteinExistence type="predicted"/>
<dbReference type="GeneID" id="113508070"/>
<dbReference type="RefSeq" id="XP_026746831.1">
    <property type="nucleotide sequence ID" value="XM_026891030.1"/>
</dbReference>
<dbReference type="AlphaFoldDB" id="A0A7E5X373"/>
<protein>
    <submittedName>
        <fullName evidence="3">Dolichyl-diphosphooligosaccharide--protein glycosyltransferase subunit STT3B-like</fullName>
    </submittedName>
</protein>
<accession>A0A7E5X373</accession>
<name>A0A7E5X373_TRINI</name>
<evidence type="ECO:0000256" key="1">
    <source>
        <dbReference type="SAM" id="MobiDB-lite"/>
    </source>
</evidence>
<sequence>YNCPINNELQFIPACVHRYDSGGSPPGYDRTRGALPGNRGFKLTYLEEAYTTEHWLVRIYRVKKPDEFNRPRLPLSKRTVPTSNSISKKLALGGGPTTSKRRKGMMKNKPSIVKGKKAVKLE</sequence>
<feature type="region of interest" description="Disordered" evidence="1">
    <location>
        <begin position="73"/>
        <end position="122"/>
    </location>
</feature>
<reference evidence="3" key="1">
    <citation type="submission" date="2025-08" db="UniProtKB">
        <authorList>
            <consortium name="RefSeq"/>
        </authorList>
    </citation>
    <scope>IDENTIFICATION</scope>
</reference>
<dbReference type="InParanoid" id="A0A7E5X373"/>
<evidence type="ECO:0000313" key="3">
    <source>
        <dbReference type="RefSeq" id="XP_026746831.1"/>
    </source>
</evidence>
<dbReference type="Proteomes" id="UP000322000">
    <property type="component" value="Unplaced"/>
</dbReference>
<dbReference type="KEGG" id="tnl:113508070"/>
<dbReference type="OrthoDB" id="10261066at2759"/>
<gene>
    <name evidence="3" type="primary">LOC113508070</name>
</gene>
<organism evidence="2 3">
    <name type="scientific">Trichoplusia ni</name>
    <name type="common">Cabbage looper</name>
    <dbReference type="NCBI Taxonomy" id="7111"/>
    <lineage>
        <taxon>Eukaryota</taxon>
        <taxon>Metazoa</taxon>
        <taxon>Ecdysozoa</taxon>
        <taxon>Arthropoda</taxon>
        <taxon>Hexapoda</taxon>
        <taxon>Insecta</taxon>
        <taxon>Pterygota</taxon>
        <taxon>Neoptera</taxon>
        <taxon>Endopterygota</taxon>
        <taxon>Lepidoptera</taxon>
        <taxon>Glossata</taxon>
        <taxon>Ditrysia</taxon>
        <taxon>Noctuoidea</taxon>
        <taxon>Noctuidae</taxon>
        <taxon>Plusiinae</taxon>
        <taxon>Trichoplusia</taxon>
    </lineage>
</organism>